<dbReference type="STRING" id="579405.Dd703_1698"/>
<feature type="chain" id="PRO_5002963068" evidence="5">
    <location>
        <begin position="23"/>
        <end position="537"/>
    </location>
</feature>
<dbReference type="Gene3D" id="3.10.105.10">
    <property type="entry name" value="Dipeptide-binding Protein, Domain 3"/>
    <property type="match status" value="1"/>
</dbReference>
<dbReference type="HOGENOM" id="CLU_017028_0_3_6"/>
<comment type="subcellular location">
    <subcellularLocation>
        <location evidence="1">Cell envelope</location>
    </subcellularLocation>
</comment>
<dbReference type="SUPFAM" id="SSF53850">
    <property type="entry name" value="Periplasmic binding protein-like II"/>
    <property type="match status" value="1"/>
</dbReference>
<dbReference type="InterPro" id="IPR039424">
    <property type="entry name" value="SBP_5"/>
</dbReference>
<dbReference type="KEGG" id="dda:Dd703_1698"/>
<feature type="signal peptide" evidence="5">
    <location>
        <begin position="1"/>
        <end position="22"/>
    </location>
</feature>
<evidence type="ECO:0000256" key="1">
    <source>
        <dbReference type="ARBA" id="ARBA00004196"/>
    </source>
</evidence>
<dbReference type="GO" id="GO:1904680">
    <property type="term" value="F:peptide transmembrane transporter activity"/>
    <property type="evidence" value="ECO:0007669"/>
    <property type="project" value="TreeGrafter"/>
</dbReference>
<dbReference type="InterPro" id="IPR000914">
    <property type="entry name" value="SBP_5_dom"/>
</dbReference>
<evidence type="ECO:0000256" key="5">
    <source>
        <dbReference type="SAM" id="SignalP"/>
    </source>
</evidence>
<name>C6C4C1_MUSP7</name>
<dbReference type="GO" id="GO:0015833">
    <property type="term" value="P:peptide transport"/>
    <property type="evidence" value="ECO:0007669"/>
    <property type="project" value="TreeGrafter"/>
</dbReference>
<evidence type="ECO:0000256" key="4">
    <source>
        <dbReference type="ARBA" id="ARBA00022729"/>
    </source>
</evidence>
<evidence type="ECO:0000256" key="2">
    <source>
        <dbReference type="ARBA" id="ARBA00005695"/>
    </source>
</evidence>
<dbReference type="PANTHER" id="PTHR30290">
    <property type="entry name" value="PERIPLASMIC BINDING COMPONENT OF ABC TRANSPORTER"/>
    <property type="match status" value="1"/>
</dbReference>
<dbReference type="RefSeq" id="WP_012765312.1">
    <property type="nucleotide sequence ID" value="NC_012880.1"/>
</dbReference>
<dbReference type="PANTHER" id="PTHR30290:SF10">
    <property type="entry name" value="PERIPLASMIC OLIGOPEPTIDE-BINDING PROTEIN-RELATED"/>
    <property type="match status" value="1"/>
</dbReference>
<evidence type="ECO:0000313" key="7">
    <source>
        <dbReference type="EMBL" id="ACS85495.1"/>
    </source>
</evidence>
<keyword evidence="8" id="KW-1185">Reference proteome</keyword>
<dbReference type="FunFam" id="3.10.105.10:FF:000001">
    <property type="entry name" value="Oligopeptide ABC transporter, oligopeptide-binding protein"/>
    <property type="match status" value="1"/>
</dbReference>
<feature type="domain" description="Solute-binding protein family 5" evidence="6">
    <location>
        <begin position="78"/>
        <end position="458"/>
    </location>
</feature>
<dbReference type="PIRSF" id="PIRSF002741">
    <property type="entry name" value="MppA"/>
    <property type="match status" value="1"/>
</dbReference>
<organism evidence="7 8">
    <name type="scientific">Musicola paradisiaca (strain Ech703)</name>
    <name type="common">Dickeya paradisiaca</name>
    <name type="synonym">Dickeya dadantii</name>
    <dbReference type="NCBI Taxonomy" id="579405"/>
    <lineage>
        <taxon>Bacteria</taxon>
        <taxon>Pseudomonadati</taxon>
        <taxon>Pseudomonadota</taxon>
        <taxon>Gammaproteobacteria</taxon>
        <taxon>Enterobacterales</taxon>
        <taxon>Pectobacteriaceae</taxon>
        <taxon>Musicola</taxon>
    </lineage>
</organism>
<evidence type="ECO:0000313" key="8">
    <source>
        <dbReference type="Proteomes" id="UP000002734"/>
    </source>
</evidence>
<proteinExistence type="inferred from homology"/>
<dbReference type="Proteomes" id="UP000002734">
    <property type="component" value="Chromosome"/>
</dbReference>
<dbReference type="eggNOG" id="COG4166">
    <property type="taxonomic scope" value="Bacteria"/>
</dbReference>
<dbReference type="Gene3D" id="3.90.76.10">
    <property type="entry name" value="Dipeptide-binding Protein, Domain 1"/>
    <property type="match status" value="1"/>
</dbReference>
<dbReference type="AlphaFoldDB" id="C6C4C1"/>
<dbReference type="InterPro" id="IPR030678">
    <property type="entry name" value="Peptide/Ni-bd"/>
</dbReference>
<gene>
    <name evidence="7" type="ordered locus">Dd703_1698</name>
</gene>
<comment type="similarity">
    <text evidence="2">Belongs to the bacterial solute-binding protein 5 family.</text>
</comment>
<keyword evidence="4 5" id="KW-0732">Signal</keyword>
<reference evidence="7" key="1">
    <citation type="submission" date="2009-06" db="EMBL/GenBank/DDBJ databases">
        <title>Complete sequence of Dickeya dadantii Ech703.</title>
        <authorList>
            <consortium name="US DOE Joint Genome Institute"/>
            <person name="Lucas S."/>
            <person name="Copeland A."/>
            <person name="Lapidus A."/>
            <person name="Glavina del Rio T."/>
            <person name="Dalin E."/>
            <person name="Tice H."/>
            <person name="Bruce D."/>
            <person name="Goodwin L."/>
            <person name="Pitluck S."/>
            <person name="Chertkov O."/>
            <person name="Brettin T."/>
            <person name="Detter J.C."/>
            <person name="Han C."/>
            <person name="Larimer F."/>
            <person name="Land M."/>
            <person name="Hauser L."/>
            <person name="Kyrpides N."/>
            <person name="Mikhailova N."/>
            <person name="Balakrishnan V."/>
            <person name="Glasner J."/>
            <person name="Perna N.T."/>
        </authorList>
    </citation>
    <scope>NUCLEOTIDE SEQUENCE [LARGE SCALE GENOMIC DNA]</scope>
    <source>
        <strain evidence="7">Ech703</strain>
    </source>
</reference>
<dbReference type="GO" id="GO:0043190">
    <property type="term" value="C:ATP-binding cassette (ABC) transporter complex"/>
    <property type="evidence" value="ECO:0007669"/>
    <property type="project" value="InterPro"/>
</dbReference>
<dbReference type="FunFam" id="3.90.76.10:FF:000001">
    <property type="entry name" value="Oligopeptide ABC transporter substrate-binding protein"/>
    <property type="match status" value="1"/>
</dbReference>
<protein>
    <submittedName>
        <fullName evidence="7">Extracellular solute-binding protein family 5</fullName>
    </submittedName>
</protein>
<dbReference type="Gene3D" id="3.40.190.10">
    <property type="entry name" value="Periplasmic binding protein-like II"/>
    <property type="match status" value="1"/>
</dbReference>
<sequence length="537" mass="60316">MRNQKAWWLVLFGALSAGAASAAVVPAGTQLADKQALVRANGSDPASLDPQRAESDVEGNLVHDFFEKLVQVNDDGSVSPGLAERWENQDNRVWTFHLRPGMTWSDGSPMSADDVVFSWRRLADPKTLSPYQSFVASMHVLNAADVIAGKKSPSELGVKALDALTVQITLDQPLSYFLPMVDHYVTSTIPKAVVEKYGDKWTQMGNFVGSGPFTPVEWVVNERIVAKRNPHYWDNAHTVLNQVTYLAIVANTAEVNRYKAGEVDVTFTMPPQLFKALQSELPNEVRVSPQLSTYIYKINTTKAPFNDPRVRQALDLALDKAIIAEKVLGQGQLPAYNYVPRGMAGYTSQQPVWADWTQQQRNAQAKKLLAEAGYDAAHPLKFQLLYNTSEAHQKIAIAASSMWKQNLGAEVTLLNQEWKTMLDTMRNGDFDLVRSSWGADYNEPTTYFYTLRTGDSNNSTRFSNKEYDGLLEKAALAGTLDERNRYYHQAETILQQQMPLIPIYYYVRSQMVKPYVGGFRSDLKGDFYSKDIYIIKH</sequence>
<evidence type="ECO:0000259" key="6">
    <source>
        <dbReference type="Pfam" id="PF00496"/>
    </source>
</evidence>
<dbReference type="GO" id="GO:0030288">
    <property type="term" value="C:outer membrane-bounded periplasmic space"/>
    <property type="evidence" value="ECO:0007669"/>
    <property type="project" value="TreeGrafter"/>
</dbReference>
<evidence type="ECO:0000256" key="3">
    <source>
        <dbReference type="ARBA" id="ARBA00022448"/>
    </source>
</evidence>
<dbReference type="EMBL" id="CP001654">
    <property type="protein sequence ID" value="ACS85495.1"/>
    <property type="molecule type" value="Genomic_DNA"/>
</dbReference>
<dbReference type="Pfam" id="PF00496">
    <property type="entry name" value="SBP_bac_5"/>
    <property type="match status" value="1"/>
</dbReference>
<accession>C6C4C1</accession>
<dbReference type="CDD" id="cd08504">
    <property type="entry name" value="PBP2_OppA"/>
    <property type="match status" value="1"/>
</dbReference>
<keyword evidence="3" id="KW-0813">Transport</keyword>